<dbReference type="SUPFAM" id="SSF51445">
    <property type="entry name" value="(Trans)glycosidases"/>
    <property type="match status" value="1"/>
</dbReference>
<gene>
    <name evidence="15" type="ORF">PYX00_001366</name>
</gene>
<dbReference type="SMART" id="SM00812">
    <property type="entry name" value="Alpha_L_fucos"/>
    <property type="match status" value="1"/>
</dbReference>
<dbReference type="EMBL" id="JARGDH010000001">
    <property type="protein sequence ID" value="KAL0279910.1"/>
    <property type="molecule type" value="Genomic_DNA"/>
</dbReference>
<evidence type="ECO:0000259" key="13">
    <source>
        <dbReference type="Pfam" id="PF01120"/>
    </source>
</evidence>
<evidence type="ECO:0000256" key="4">
    <source>
        <dbReference type="ARBA" id="ARBA00007951"/>
    </source>
</evidence>
<keyword evidence="9" id="KW-0326">Glycosidase</keyword>
<dbReference type="GO" id="GO:0006004">
    <property type="term" value="P:fucose metabolic process"/>
    <property type="evidence" value="ECO:0007669"/>
    <property type="project" value="InterPro"/>
</dbReference>
<comment type="catalytic activity">
    <reaction evidence="1">
        <text>a neolactoside IV(2)-alpha-Fuc-nLc4Cer(d18:1(4E)) + H2O = a neolactoside nLc4Cer(d18:1(4E)) + L-fucose</text>
        <dbReference type="Rhea" id="RHEA:48224"/>
        <dbReference type="ChEBI" id="CHEBI:2181"/>
        <dbReference type="ChEBI" id="CHEBI:15377"/>
        <dbReference type="ChEBI" id="CHEBI:17006"/>
        <dbReference type="ChEBI" id="CHEBI:28691"/>
    </reaction>
    <physiologicalReaction direction="left-to-right" evidence="1">
        <dbReference type="Rhea" id="RHEA:48225"/>
    </physiologicalReaction>
</comment>
<organism evidence="15">
    <name type="scientific">Menopon gallinae</name>
    <name type="common">poultry shaft louse</name>
    <dbReference type="NCBI Taxonomy" id="328185"/>
    <lineage>
        <taxon>Eukaryota</taxon>
        <taxon>Metazoa</taxon>
        <taxon>Ecdysozoa</taxon>
        <taxon>Arthropoda</taxon>
        <taxon>Hexapoda</taxon>
        <taxon>Insecta</taxon>
        <taxon>Pterygota</taxon>
        <taxon>Neoptera</taxon>
        <taxon>Paraneoptera</taxon>
        <taxon>Psocodea</taxon>
        <taxon>Troctomorpha</taxon>
        <taxon>Phthiraptera</taxon>
        <taxon>Amblycera</taxon>
        <taxon>Menoponidae</taxon>
        <taxon>Menopon</taxon>
    </lineage>
</organism>
<dbReference type="InterPro" id="IPR057739">
    <property type="entry name" value="Glyco_hydro_29_N"/>
</dbReference>
<evidence type="ECO:0000256" key="12">
    <source>
        <dbReference type="PIRSR" id="PIRSR001092-1"/>
    </source>
</evidence>
<evidence type="ECO:0000256" key="6">
    <source>
        <dbReference type="ARBA" id="ARBA00022729"/>
    </source>
</evidence>
<dbReference type="PANTHER" id="PTHR10030">
    <property type="entry name" value="ALPHA-L-FUCOSIDASE"/>
    <property type="match status" value="1"/>
</dbReference>
<keyword evidence="8" id="KW-0325">Glycoprotein</keyword>
<evidence type="ECO:0000256" key="8">
    <source>
        <dbReference type="ARBA" id="ARBA00023180"/>
    </source>
</evidence>
<dbReference type="FunFam" id="3.20.20.80:FF:000027">
    <property type="entry name" value="Alpha-L-fucosidase"/>
    <property type="match status" value="1"/>
</dbReference>
<dbReference type="Gene3D" id="2.60.40.1180">
    <property type="entry name" value="Golgi alpha-mannosidase II"/>
    <property type="match status" value="1"/>
</dbReference>
<evidence type="ECO:0000256" key="2">
    <source>
        <dbReference type="ARBA" id="ARBA00000419"/>
    </source>
</evidence>
<dbReference type="EC" id="3.2.1.51" evidence="5"/>
<dbReference type="GO" id="GO:0016139">
    <property type="term" value="P:glycoside catabolic process"/>
    <property type="evidence" value="ECO:0007669"/>
    <property type="project" value="TreeGrafter"/>
</dbReference>
<dbReference type="InterPro" id="IPR017853">
    <property type="entry name" value="GH"/>
</dbReference>
<comment type="similarity">
    <text evidence="4">Belongs to the glycosyl hydrolase 29 family.</text>
</comment>
<dbReference type="PIRSF" id="PIRSF001092">
    <property type="entry name" value="Alpha-L-fucosidase"/>
    <property type="match status" value="1"/>
</dbReference>
<dbReference type="InterPro" id="IPR016286">
    <property type="entry name" value="FUC_metazoa-typ"/>
</dbReference>
<dbReference type="PANTHER" id="PTHR10030:SF37">
    <property type="entry name" value="ALPHA-L-FUCOSIDASE-RELATED"/>
    <property type="match status" value="1"/>
</dbReference>
<reference evidence="15" key="1">
    <citation type="journal article" date="2024" name="Gigascience">
        <title>Chromosome-level genome of the poultry shaft louse Menopon gallinae provides insight into the host-switching and adaptive evolution of parasitic lice.</title>
        <authorList>
            <person name="Xu Y."/>
            <person name="Ma L."/>
            <person name="Liu S."/>
            <person name="Liang Y."/>
            <person name="Liu Q."/>
            <person name="He Z."/>
            <person name="Tian L."/>
            <person name="Duan Y."/>
            <person name="Cai W."/>
            <person name="Li H."/>
            <person name="Song F."/>
        </authorList>
    </citation>
    <scope>NUCLEOTIDE SEQUENCE</scope>
    <source>
        <strain evidence="15">Cailab_2023a</strain>
    </source>
</reference>
<dbReference type="InterPro" id="IPR013780">
    <property type="entry name" value="Glyco_hydro_b"/>
</dbReference>
<dbReference type="InterPro" id="IPR031919">
    <property type="entry name" value="Fucosidase_C"/>
</dbReference>
<proteinExistence type="inferred from homology"/>
<evidence type="ECO:0000313" key="15">
    <source>
        <dbReference type="EMBL" id="KAL0279910.1"/>
    </source>
</evidence>
<feature type="domain" description="Glycoside hydrolase family 29 N-terminal" evidence="13">
    <location>
        <begin position="1"/>
        <end position="277"/>
    </location>
</feature>
<comment type="caution">
    <text evidence="15">The sequence shown here is derived from an EMBL/GenBank/DDBJ whole genome shotgun (WGS) entry which is preliminary data.</text>
</comment>
<comment type="catalytic activity">
    <reaction evidence="2">
        <text>a neolactoside IV(2)-alpha-Fuc-nLc4Cer(d18:0) + H2O = a neolactoside nLc4Cer(d18:0) + L-fucose</text>
        <dbReference type="Rhea" id="RHEA:49308"/>
        <dbReference type="ChEBI" id="CHEBI:2181"/>
        <dbReference type="ChEBI" id="CHEBI:15377"/>
        <dbReference type="ChEBI" id="CHEBI:91119"/>
        <dbReference type="ChEBI" id="CHEBI:91121"/>
    </reaction>
    <physiologicalReaction direction="left-to-right" evidence="2">
        <dbReference type="Rhea" id="RHEA:49309"/>
    </physiologicalReaction>
</comment>
<dbReference type="Pfam" id="PF16757">
    <property type="entry name" value="Fucosidase_C"/>
    <property type="match status" value="1"/>
</dbReference>
<evidence type="ECO:0000256" key="7">
    <source>
        <dbReference type="ARBA" id="ARBA00022801"/>
    </source>
</evidence>
<sequence length="375" mass="43825">MKRNYPPNFTYQDFARDFTAEFFEPEKWADLFAESGARYVVLTSKHHEGYTLWPSKNSFSWNAKDMGPKRDLVGGLATAVRTRHPHLKFGLYHSLYEWFNPLYLQDKANNFNTCDFVRMKAMPELYDLVLNYEPEVLWSDGDWEAPDSYWESKPFLAWLYNDSPVRGTVVTNDRWGKDTLCKHGDFYTCADRYSPGVLQSHKWENCLTIDRRSWGFRRNAPLSDYMTIEELIEELVKTVSCGGNMLMNVGPTKDGIITPIYEERLRQMGKWLRTNGEAIYGSRPWTCQNDTLTQRVWYTKNGKSIYASVLFWPDDDYLMLGCPRLPATSNVYLLGYNAETLPWEIVDGNLRIKLPKLNRVESEWAYVFKISNVLN</sequence>
<accession>A0AAW2IEJ7</accession>
<comment type="function">
    <text evidence="3">Alpha-L-fucosidase is responsible for hydrolyzing the alpha-1,6-linked fucose joined to the reducing-end N-acetylglucosamine of the carbohydrate moieties of glycoproteins.</text>
</comment>
<dbReference type="PROSITE" id="PS00385">
    <property type="entry name" value="ALPHA_L_FUCOSIDASE"/>
    <property type="match status" value="1"/>
</dbReference>
<evidence type="ECO:0000259" key="14">
    <source>
        <dbReference type="Pfam" id="PF16757"/>
    </source>
</evidence>
<dbReference type="InterPro" id="IPR000933">
    <property type="entry name" value="Glyco_hydro_29"/>
</dbReference>
<keyword evidence="7" id="KW-0378">Hydrolase</keyword>
<dbReference type="Gene3D" id="3.20.20.80">
    <property type="entry name" value="Glycosidases"/>
    <property type="match status" value="1"/>
</dbReference>
<protein>
    <recommendedName>
        <fullName evidence="10">Putative alpha-L-fucosidase</fullName>
        <ecNumber evidence="5">3.2.1.51</ecNumber>
    </recommendedName>
    <alternativeName>
        <fullName evidence="11">Alpha-L-fucoside fucohydrolase</fullName>
    </alternativeName>
</protein>
<evidence type="ECO:0000256" key="1">
    <source>
        <dbReference type="ARBA" id="ARBA00000321"/>
    </source>
</evidence>
<evidence type="ECO:0000256" key="3">
    <source>
        <dbReference type="ARBA" id="ARBA00004071"/>
    </source>
</evidence>
<dbReference type="GO" id="GO:0005764">
    <property type="term" value="C:lysosome"/>
    <property type="evidence" value="ECO:0007669"/>
    <property type="project" value="TreeGrafter"/>
</dbReference>
<evidence type="ECO:0000256" key="9">
    <source>
        <dbReference type="ARBA" id="ARBA00023295"/>
    </source>
</evidence>
<dbReference type="InterPro" id="IPR018526">
    <property type="entry name" value="Glyco_hydro_29_CS"/>
</dbReference>
<evidence type="ECO:0000256" key="5">
    <source>
        <dbReference type="ARBA" id="ARBA00012662"/>
    </source>
</evidence>
<keyword evidence="6" id="KW-0732">Signal</keyword>
<name>A0AAW2IEJ7_9NEOP</name>
<dbReference type="Pfam" id="PF01120">
    <property type="entry name" value="Alpha_L_fucos"/>
    <property type="match status" value="1"/>
</dbReference>
<evidence type="ECO:0000256" key="11">
    <source>
        <dbReference type="ARBA" id="ARBA00081661"/>
    </source>
</evidence>
<dbReference type="AlphaFoldDB" id="A0AAW2IEJ7"/>
<feature type="domain" description="Alpha-L-fucosidase C-terminal" evidence="14">
    <location>
        <begin position="288"/>
        <end position="370"/>
    </location>
</feature>
<dbReference type="GO" id="GO:0004560">
    <property type="term" value="F:alpha-L-fucosidase activity"/>
    <property type="evidence" value="ECO:0007669"/>
    <property type="project" value="UniProtKB-EC"/>
</dbReference>
<dbReference type="PRINTS" id="PR00741">
    <property type="entry name" value="GLHYDRLASE29"/>
</dbReference>
<feature type="site" description="May be important for catalysis" evidence="12">
    <location>
        <position position="206"/>
    </location>
</feature>
<evidence type="ECO:0000256" key="10">
    <source>
        <dbReference type="ARBA" id="ARBA00074133"/>
    </source>
</evidence>